<name>A0AAJ2WMY6_STEMA</name>
<dbReference type="RefSeq" id="WP_099552980.1">
    <property type="nucleotide sequence ID" value="NZ_JAEDWU010000010.1"/>
</dbReference>
<evidence type="ECO:0000313" key="3">
    <source>
        <dbReference type="Proteomes" id="UP001288387"/>
    </source>
</evidence>
<sequence length="249" mass="28518">MYRWASRFISYRTFYLWRARYYYYTRRVDVLLLSNVLCFAVVVFVLWYYWKFSTVPPPRLHPQAAALRVEGITNEAILRIAMVRRAGSPPGQDFTTGEDIRASTLRTMRVRQVLDGEVAWRLKATLLADIADYIEATNGCAPYQCARVQAHISLLREAAAENRGINRALQPILDGPPDRVPSLEGVERQRVKSGWSDAFSDIYHQAWLLNDLRTMHARMMAEYPRRAPAPWLPEWLLGAGPTTGSGMPL</sequence>
<proteinExistence type="predicted"/>
<feature type="transmembrane region" description="Helical" evidence="1">
    <location>
        <begin position="30"/>
        <end position="50"/>
    </location>
</feature>
<keyword evidence="1" id="KW-0472">Membrane</keyword>
<dbReference type="AlphaFoldDB" id="A0AAJ2WMY6"/>
<keyword evidence="1" id="KW-0812">Transmembrane</keyword>
<protein>
    <recommendedName>
        <fullName evidence="4">Transmembrane protein</fullName>
    </recommendedName>
</protein>
<keyword evidence="1" id="KW-1133">Transmembrane helix</keyword>
<organism evidence="2 3">
    <name type="scientific">Stenotrophomonas maltophilia</name>
    <name type="common">Pseudomonas maltophilia</name>
    <name type="synonym">Xanthomonas maltophilia</name>
    <dbReference type="NCBI Taxonomy" id="40324"/>
    <lineage>
        <taxon>Bacteria</taxon>
        <taxon>Pseudomonadati</taxon>
        <taxon>Pseudomonadota</taxon>
        <taxon>Gammaproteobacteria</taxon>
        <taxon>Lysobacterales</taxon>
        <taxon>Lysobacteraceae</taxon>
        <taxon>Stenotrophomonas</taxon>
        <taxon>Stenotrophomonas maltophilia group</taxon>
    </lineage>
</organism>
<evidence type="ECO:0000256" key="1">
    <source>
        <dbReference type="SAM" id="Phobius"/>
    </source>
</evidence>
<accession>A0AAJ2WMY6</accession>
<evidence type="ECO:0000313" key="2">
    <source>
        <dbReference type="EMBL" id="MDZ5766379.1"/>
    </source>
</evidence>
<evidence type="ECO:0008006" key="4">
    <source>
        <dbReference type="Google" id="ProtNLM"/>
    </source>
</evidence>
<dbReference type="Proteomes" id="UP001288387">
    <property type="component" value="Unassembled WGS sequence"/>
</dbReference>
<gene>
    <name evidence="2" type="ORF">U4I38_18080</name>
</gene>
<reference evidence="2" key="1">
    <citation type="submission" date="2023-12" db="EMBL/GenBank/DDBJ databases">
        <title>'Antibacterial potential of Stenotrophomonas maltophilia cystic fibrosis isolates' (manuscript under preparation).</title>
        <authorList>
            <person name="Crisan C.V."/>
            <person name="Pettis M."/>
            <person name="Goldberg J.B."/>
        </authorList>
    </citation>
    <scope>NUCLEOTIDE SEQUENCE</scope>
    <source>
        <strain evidence="2">CCV129</strain>
    </source>
</reference>
<comment type="caution">
    <text evidence="2">The sequence shown here is derived from an EMBL/GenBank/DDBJ whole genome shotgun (WGS) entry which is preliminary data.</text>
</comment>
<dbReference type="EMBL" id="JAXRVB010000028">
    <property type="protein sequence ID" value="MDZ5766379.1"/>
    <property type="molecule type" value="Genomic_DNA"/>
</dbReference>